<evidence type="ECO:0000256" key="11">
    <source>
        <dbReference type="ARBA" id="ARBA00022844"/>
    </source>
</evidence>
<evidence type="ECO:0000313" key="17">
    <source>
        <dbReference type="Proteomes" id="UP000271455"/>
    </source>
</evidence>
<protein>
    <submittedName>
        <fullName evidence="16">Putative capsid protein</fullName>
    </submittedName>
</protein>
<dbReference type="KEGG" id="vg:41702546"/>
<keyword evidence="10" id="KW-1161">Viral attachment to host cell</keyword>
<evidence type="ECO:0000313" key="16">
    <source>
        <dbReference type="EMBL" id="AXL65922.1"/>
    </source>
</evidence>
<keyword evidence="6" id="KW-0167">Capsid protein</keyword>
<evidence type="ECO:0000256" key="15">
    <source>
        <dbReference type="ARBA" id="ARBA00046863"/>
    </source>
</evidence>
<dbReference type="GO" id="GO:0003677">
    <property type="term" value="F:DNA binding"/>
    <property type="evidence" value="ECO:0007669"/>
    <property type="project" value="UniProtKB-KW"/>
</dbReference>
<keyword evidence="17" id="KW-1185">Reference proteome</keyword>
<dbReference type="RefSeq" id="YP_009551391.1">
    <property type="nucleotide sequence ID" value="NC_040335.1"/>
</dbReference>
<keyword evidence="14" id="KW-1160">Virus entry into host cell</keyword>
<dbReference type="Pfam" id="PF02443">
    <property type="entry name" value="Circo_capsid"/>
    <property type="match status" value="1"/>
</dbReference>
<comment type="similarity">
    <text evidence="3">Belongs to the circoviridae capsid protein family.</text>
</comment>
<evidence type="ECO:0000256" key="2">
    <source>
        <dbReference type="ARBA" id="ARBA00004328"/>
    </source>
</evidence>
<dbReference type="GO" id="GO:0019062">
    <property type="term" value="P:virion attachment to host cell"/>
    <property type="evidence" value="ECO:0007669"/>
    <property type="project" value="UniProtKB-KW"/>
</dbReference>
<dbReference type="GeneID" id="41702546"/>
<dbReference type="GO" id="GO:0042025">
    <property type="term" value="C:host cell nucleus"/>
    <property type="evidence" value="ECO:0007669"/>
    <property type="project" value="UniProtKB-SubCell"/>
</dbReference>
<evidence type="ECO:0000256" key="5">
    <source>
        <dbReference type="ARBA" id="ARBA00022524"/>
    </source>
</evidence>
<evidence type="ECO:0000256" key="6">
    <source>
        <dbReference type="ARBA" id="ARBA00022561"/>
    </source>
</evidence>
<organism evidence="16">
    <name type="scientific">Fly associated circular virus 6</name>
    <dbReference type="NCBI Taxonomy" id="2293286"/>
    <lineage>
        <taxon>Viruses</taxon>
        <taxon>Monodnaviria</taxon>
        <taxon>Shotokuvirae</taxon>
        <taxon>Cressdnaviricota</taxon>
        <taxon>Arfiviricetes</taxon>
        <taxon>Cirlivirales</taxon>
        <taxon>Vilyaviridae</taxon>
        <taxon>Illuinvirus</taxon>
        <taxon>Illuinvirus amon</taxon>
    </lineage>
</organism>
<evidence type="ECO:0000256" key="9">
    <source>
        <dbReference type="ARBA" id="ARBA00022595"/>
    </source>
</evidence>
<keyword evidence="13" id="KW-0238">DNA-binding</keyword>
<dbReference type="GO" id="GO:0075732">
    <property type="term" value="P:viral penetration into host nucleus"/>
    <property type="evidence" value="ECO:0007669"/>
    <property type="project" value="UniProtKB-KW"/>
</dbReference>
<keyword evidence="9" id="KW-1162">Viral penetration into host cytoplasm</keyword>
<keyword evidence="4" id="KW-1140">T=1 icosahedral capsid protein</keyword>
<sequence length="243" mass="28065">MAWSRRRTRFQRQRPRRLRRARRLTRTRFRRYRPRGGGTRSATVKLTAETTYAPWQGPLTNVQAGWKPVAFTPQNLQGFNDYQSVYSQFRVKKCVVKINRGPDTNLVYLVVPSRAFAQTAAPSSSIANSWLAYVPPQTEQALRQTRWQKELMPSTTAGKVRFGFHPYTMITAMGPIAQGQSINFTRVWNLNKWTPMSWALAQYPMYMYGPYLCLNNALTNADPDLTTSVSCIIECYFQFKGQK</sequence>
<evidence type="ECO:0000256" key="3">
    <source>
        <dbReference type="ARBA" id="ARBA00010301"/>
    </source>
</evidence>
<reference evidence="16" key="1">
    <citation type="journal article" date="2018" name="PeerJ">
        <title>Virus discovery in all three major lineages of terrestrial arthropods highlights the diversity of single-stranded DNA viruses associated with invertebrates.</title>
        <authorList>
            <person name="Rosario K."/>
            <person name="Mettel K.A."/>
            <person name="Benner B.E."/>
            <person name="Johnson R."/>
            <person name="Scott C."/>
            <person name="Yusseff-Vanegas S.Z."/>
            <person name="Baker C.C."/>
            <person name="Cassill D.L."/>
            <person name="Storer C."/>
            <person name="Varsani A."/>
            <person name="Breitbart M."/>
        </authorList>
    </citation>
    <scope>NUCLEOTIDE SEQUENCE [LARGE SCALE GENOMIC DNA]</scope>
    <source>
        <strain evidence="16">GP_I1020-I75_F12</strain>
    </source>
</reference>
<dbReference type="Proteomes" id="UP000271455">
    <property type="component" value="Segment"/>
</dbReference>
<dbReference type="InterPro" id="IPR003383">
    <property type="entry name" value="Circovirus_capsid"/>
</dbReference>
<evidence type="ECO:0000256" key="1">
    <source>
        <dbReference type="ARBA" id="ARBA00004147"/>
    </source>
</evidence>
<keyword evidence="12" id="KW-1164">Virus endocytosis by host</keyword>
<dbReference type="EMBL" id="MH545530">
    <property type="protein sequence ID" value="AXL65922.1"/>
    <property type="molecule type" value="Genomic_DNA"/>
</dbReference>
<dbReference type="GO" id="GO:0019069">
    <property type="term" value="P:viral capsid assembly"/>
    <property type="evidence" value="ECO:0007669"/>
    <property type="project" value="InterPro"/>
</dbReference>
<proteinExistence type="inferred from homology"/>
<keyword evidence="8" id="KW-0945">Host-virus interaction</keyword>
<keyword evidence="7" id="KW-1048">Host nucleus</keyword>
<dbReference type="GO" id="GO:0039615">
    <property type="term" value="C:T=1 icosahedral viral capsid"/>
    <property type="evidence" value="ECO:0007669"/>
    <property type="project" value="UniProtKB-KW"/>
</dbReference>
<evidence type="ECO:0000256" key="7">
    <source>
        <dbReference type="ARBA" id="ARBA00022562"/>
    </source>
</evidence>
<evidence type="ECO:0000256" key="10">
    <source>
        <dbReference type="ARBA" id="ARBA00022804"/>
    </source>
</evidence>
<evidence type="ECO:0000256" key="13">
    <source>
        <dbReference type="ARBA" id="ARBA00023125"/>
    </source>
</evidence>
<name>A0A346BPC5_9VIRU</name>
<dbReference type="GO" id="GO:0075509">
    <property type="term" value="P:endocytosis involved in viral entry into host cell"/>
    <property type="evidence" value="ECO:0007669"/>
    <property type="project" value="UniProtKB-KW"/>
</dbReference>
<evidence type="ECO:0000256" key="14">
    <source>
        <dbReference type="ARBA" id="ARBA00023296"/>
    </source>
</evidence>
<comment type="subunit">
    <text evidence="15">Homomultimer. Assembles in the nucleus, presumably in an immature form, then migrates to the cytoplasm once assembled as mature virion. Interacts with Rep; this interaction relocates Rep into the nucleus.</text>
</comment>
<dbReference type="GO" id="GO:0043657">
    <property type="term" value="C:host cell"/>
    <property type="evidence" value="ECO:0007669"/>
    <property type="project" value="GOC"/>
</dbReference>
<evidence type="ECO:0000256" key="8">
    <source>
        <dbReference type="ARBA" id="ARBA00022581"/>
    </source>
</evidence>
<accession>A0A346BPC5</accession>
<evidence type="ECO:0000256" key="12">
    <source>
        <dbReference type="ARBA" id="ARBA00022890"/>
    </source>
</evidence>
<evidence type="ECO:0000256" key="4">
    <source>
        <dbReference type="ARBA" id="ARBA00022431"/>
    </source>
</evidence>
<keyword evidence="11" id="KW-0946">Virion</keyword>
<keyword evidence="5" id="KW-1163">Viral penetration into host nucleus</keyword>
<comment type="subcellular location">
    <subcellularLocation>
        <location evidence="1">Host nucleus</location>
    </subcellularLocation>
    <subcellularLocation>
        <location evidence="2">Virion</location>
    </subcellularLocation>
</comment>